<protein>
    <recommendedName>
        <fullName evidence="5">Mce-associated membrane protein</fullName>
    </recommendedName>
</protein>
<evidence type="ECO:0000256" key="1">
    <source>
        <dbReference type="SAM" id="MobiDB-lite"/>
    </source>
</evidence>
<gene>
    <name evidence="3" type="ORF">CLV63_10815</name>
</gene>
<name>A0A2P8DJ95_9ACTN</name>
<proteinExistence type="predicted"/>
<feature type="transmembrane region" description="Helical" evidence="2">
    <location>
        <begin position="12"/>
        <end position="30"/>
    </location>
</feature>
<dbReference type="RefSeq" id="WP_106583205.1">
    <property type="nucleotide sequence ID" value="NZ_PYGA01000008.1"/>
</dbReference>
<accession>A0A2P8DJ95</accession>
<reference evidence="3 4" key="1">
    <citation type="submission" date="2018-03" db="EMBL/GenBank/DDBJ databases">
        <title>Genomic Encyclopedia of Archaeal and Bacterial Type Strains, Phase II (KMG-II): from individual species to whole genera.</title>
        <authorList>
            <person name="Goeker M."/>
        </authorList>
    </citation>
    <scope>NUCLEOTIDE SEQUENCE [LARGE SCALE GENOMIC DNA]</scope>
    <source>
        <strain evidence="3 4">DSM 45312</strain>
    </source>
</reference>
<keyword evidence="2" id="KW-0472">Membrane</keyword>
<dbReference type="AlphaFoldDB" id="A0A2P8DJ95"/>
<evidence type="ECO:0000313" key="3">
    <source>
        <dbReference type="EMBL" id="PSK97297.1"/>
    </source>
</evidence>
<dbReference type="Proteomes" id="UP000240542">
    <property type="component" value="Unassembled WGS sequence"/>
</dbReference>
<sequence>MPKPLSDTAQRLVFGTLVVALVAFGIYLSLGGFNGGGPGDGAGQDRESAGGGAGAASPSPIPTADTEDMKVLDWLPFEESELKSAAAVAQEFASAYGTIDYQTPKEDYQSKLESLAAKDYAKTLARSSGASALWGEKAKEKTVSEGRADVRSIRSFDDKSVVFVVKAQSISASESGETEELGDFAVTVIDEGGQWKVYDFQPADAANLGDG</sequence>
<organism evidence="3 4">
    <name type="scientific">Murinocardiopsis flavida</name>
    <dbReference type="NCBI Taxonomy" id="645275"/>
    <lineage>
        <taxon>Bacteria</taxon>
        <taxon>Bacillati</taxon>
        <taxon>Actinomycetota</taxon>
        <taxon>Actinomycetes</taxon>
        <taxon>Streptosporangiales</taxon>
        <taxon>Nocardiopsidaceae</taxon>
        <taxon>Murinocardiopsis</taxon>
    </lineage>
</organism>
<evidence type="ECO:0000256" key="2">
    <source>
        <dbReference type="SAM" id="Phobius"/>
    </source>
</evidence>
<evidence type="ECO:0000313" key="4">
    <source>
        <dbReference type="Proteomes" id="UP000240542"/>
    </source>
</evidence>
<dbReference type="EMBL" id="PYGA01000008">
    <property type="protein sequence ID" value="PSK97297.1"/>
    <property type="molecule type" value="Genomic_DNA"/>
</dbReference>
<feature type="region of interest" description="Disordered" evidence="1">
    <location>
        <begin position="38"/>
        <end position="65"/>
    </location>
</feature>
<keyword evidence="2" id="KW-0812">Transmembrane</keyword>
<comment type="caution">
    <text evidence="3">The sequence shown here is derived from an EMBL/GenBank/DDBJ whole genome shotgun (WGS) entry which is preliminary data.</text>
</comment>
<dbReference type="OrthoDB" id="3542492at2"/>
<keyword evidence="2" id="KW-1133">Transmembrane helix</keyword>
<keyword evidence="4" id="KW-1185">Reference proteome</keyword>
<evidence type="ECO:0008006" key="5">
    <source>
        <dbReference type="Google" id="ProtNLM"/>
    </source>
</evidence>